<evidence type="ECO:0000313" key="4">
    <source>
        <dbReference type="EMBL" id="CAD6915323.1"/>
    </source>
</evidence>
<reference evidence="4" key="3">
    <citation type="submission" date="2020-10" db="EMBL/GenBank/DDBJ databases">
        <authorList>
            <person name="Sedaghatjoo S."/>
        </authorList>
    </citation>
    <scope>NUCLEOTIDE SEQUENCE</scope>
    <source>
        <strain evidence="4">AZH3</strain>
    </source>
</reference>
<dbReference type="EMBL" id="CAJHJG010001852">
    <property type="protein sequence ID" value="CAD6915323.1"/>
    <property type="molecule type" value="Genomic_DNA"/>
</dbReference>
<feature type="region of interest" description="Disordered" evidence="1">
    <location>
        <begin position="753"/>
        <end position="776"/>
    </location>
</feature>
<evidence type="ECO:0000256" key="1">
    <source>
        <dbReference type="SAM" id="MobiDB-lite"/>
    </source>
</evidence>
<gene>
    <name evidence="5" type="ORF">A4X03_0g3015</name>
    <name evidence="4" type="ORF">JKIAZH3_G37</name>
</gene>
<feature type="region of interest" description="Disordered" evidence="1">
    <location>
        <begin position="445"/>
        <end position="494"/>
    </location>
</feature>
<feature type="transmembrane region" description="Helical" evidence="2">
    <location>
        <begin position="323"/>
        <end position="345"/>
    </location>
</feature>
<feature type="compositionally biased region" description="Gly residues" evidence="1">
    <location>
        <begin position="185"/>
        <end position="198"/>
    </location>
</feature>
<feature type="region of interest" description="Disordered" evidence="1">
    <location>
        <begin position="348"/>
        <end position="385"/>
    </location>
</feature>
<keyword evidence="2" id="KW-1133">Transmembrane helix</keyword>
<feature type="region of interest" description="Disordered" evidence="1">
    <location>
        <begin position="511"/>
        <end position="530"/>
    </location>
</feature>
<feature type="compositionally biased region" description="Gly residues" evidence="1">
    <location>
        <begin position="155"/>
        <end position="177"/>
    </location>
</feature>
<dbReference type="AlphaFoldDB" id="A0A177UTC7"/>
<dbReference type="Proteomes" id="UP000077671">
    <property type="component" value="Unassembled WGS sequence"/>
</dbReference>
<evidence type="ECO:0000313" key="6">
    <source>
        <dbReference type="Proteomes" id="UP000077671"/>
    </source>
</evidence>
<keyword evidence="7" id="KW-1185">Reference proteome</keyword>
<protein>
    <submittedName>
        <fullName evidence="5">Uncharacterized protein</fullName>
    </submittedName>
</protein>
<proteinExistence type="predicted"/>
<accession>A0A177UTC7</accession>
<evidence type="ECO:0000313" key="7">
    <source>
        <dbReference type="Proteomes" id="UP000836402"/>
    </source>
</evidence>
<feature type="compositionally biased region" description="Low complexity" evidence="1">
    <location>
        <begin position="260"/>
        <end position="298"/>
    </location>
</feature>
<keyword evidence="2" id="KW-0472">Membrane</keyword>
<feature type="region of interest" description="Disordered" evidence="1">
    <location>
        <begin position="594"/>
        <end position="667"/>
    </location>
</feature>
<feature type="compositionally biased region" description="Gly residues" evidence="1">
    <location>
        <begin position="834"/>
        <end position="843"/>
    </location>
</feature>
<sequence length="872" mass="88450">MTGSIPRTSPSQRRTAVLGLSLLLALSANSANADLVKRLQHHNHNHQELLHRAPTLVPRSEPTPILAYPRSYQPGSDLAPEKRLGGLLNGLLTGLGGGPKTTAALAPQHTPIRPNPPSQPGGSTGGGGNTGGGGSTGGGSTGGGGTTNPDTGTGTDPGTGTGTGNTGGNTGGAGSGTGTTPSTGTGSGVDAGSNGGTGEIPTTPTEPNADGSNGGTLDTSSGTNAGTGTGTGGGTKGEVGNGGNGQTGAGNGNNGGTKGTGSTSASGNSGSNGVSTVDSDGDGYSDSGTYIGTSSNTGSGSGGHHGTNGNSGSGKSGSSGAKVVVPILVTLIVLALVVGVASWLWKRHTRAQDAKDRESFSWVRKSRAVSTSPNHAEKRDSGESFAGVVRPASQLSFASPQVPMEAHYPHPAVAEFGHIHQDMVNVNGWPAVSGQQQRYRNNSLHSTHHTHTTHHTNGPTSDDAQHLEDDRPGSGLYPFSPGSHEYNPRSDDGSAAALSVYPGMIYGSYSEHDHSSSHYRSTTDHTHVQDSDAIEGEEAISPFADYPSSSNLTVNGSGGHGKLEDQPPRSSEQPAYSLDPHISQLERLSGSMMPAYGSIKKDQPPPPSLMPGSPSGPVLVSSRSGSSVGSDDRSAVSSLKSARKPVPTVGATGVRGRGSLNDEMGSTTGSYVSGISGYTGYTMATEEVMMDGEEAFVLGRDLLEVNNNNNDNEASQQSSRQNSRDIIEGASGFPQVPSNRPDQRDSVATITMANSLSRTNDSGRTESDPFADSNTNNNYHAAAAAAATAQAQAKAAARNTSVSTATTTTGSYDSDEALSIRMSHFQNVDPFSPGGNGGAGGDGFTSDPRAISPMTGRRATQSSFAQSDIIKE</sequence>
<name>A0A177UTC7_9BASI</name>
<dbReference type="Proteomes" id="UP000836402">
    <property type="component" value="Unassembled WGS sequence"/>
</dbReference>
<feature type="compositionally biased region" description="Gly residues" evidence="1">
    <location>
        <begin position="225"/>
        <end position="259"/>
    </location>
</feature>
<evidence type="ECO:0000256" key="2">
    <source>
        <dbReference type="SAM" id="Phobius"/>
    </source>
</evidence>
<feature type="chain" id="PRO_5043680123" evidence="3">
    <location>
        <begin position="34"/>
        <end position="872"/>
    </location>
</feature>
<keyword evidence="2" id="KW-0812">Transmembrane</keyword>
<dbReference type="EMBL" id="LWDD02000327">
    <property type="protein sequence ID" value="KAE8261731.1"/>
    <property type="molecule type" value="Genomic_DNA"/>
</dbReference>
<feature type="region of interest" description="Disordered" evidence="1">
    <location>
        <begin position="823"/>
        <end position="872"/>
    </location>
</feature>
<reference evidence="5" key="1">
    <citation type="submission" date="2016-04" db="EMBL/GenBank/DDBJ databases">
        <authorList>
            <person name="Nguyen H.D."/>
            <person name="Kesanakurti P."/>
            <person name="Cullis J."/>
            <person name="Levesque C.A."/>
            <person name="Hambleton S."/>
        </authorList>
    </citation>
    <scope>NUCLEOTIDE SEQUENCE</scope>
    <source>
        <strain evidence="5">DAOMC 238032</strain>
    </source>
</reference>
<reference evidence="5" key="2">
    <citation type="journal article" date="2019" name="IMA Fungus">
        <title>Genome sequencing and comparison of five Tilletia species to identify candidate genes for the detection of regulated species infecting wheat.</title>
        <authorList>
            <person name="Nguyen H.D.T."/>
            <person name="Sultana T."/>
            <person name="Kesanakurti P."/>
            <person name="Hambleton S."/>
        </authorList>
    </citation>
    <scope>NUCLEOTIDE SEQUENCE</scope>
    <source>
        <strain evidence="5">DAOMC 238032</strain>
    </source>
</reference>
<organism evidence="5 6">
    <name type="scientific">Tilletia caries</name>
    <name type="common">wheat bunt fungus</name>
    <dbReference type="NCBI Taxonomy" id="13290"/>
    <lineage>
        <taxon>Eukaryota</taxon>
        <taxon>Fungi</taxon>
        <taxon>Dikarya</taxon>
        <taxon>Basidiomycota</taxon>
        <taxon>Ustilaginomycotina</taxon>
        <taxon>Exobasidiomycetes</taxon>
        <taxon>Tilletiales</taxon>
        <taxon>Tilletiaceae</taxon>
        <taxon>Tilletia</taxon>
    </lineage>
</organism>
<feature type="compositionally biased region" description="Basic and acidic residues" evidence="1">
    <location>
        <begin position="463"/>
        <end position="472"/>
    </location>
</feature>
<feature type="signal peptide" evidence="3">
    <location>
        <begin position="1"/>
        <end position="33"/>
    </location>
</feature>
<evidence type="ECO:0000256" key="3">
    <source>
        <dbReference type="SAM" id="SignalP"/>
    </source>
</evidence>
<evidence type="ECO:0000313" key="5">
    <source>
        <dbReference type="EMBL" id="KAE8261731.1"/>
    </source>
</evidence>
<feature type="compositionally biased region" description="Basic and acidic residues" evidence="1">
    <location>
        <begin position="350"/>
        <end position="359"/>
    </location>
</feature>
<feature type="compositionally biased region" description="Gly residues" evidence="1">
    <location>
        <begin position="122"/>
        <end position="146"/>
    </location>
</feature>
<feature type="compositionally biased region" description="Gly residues" evidence="1">
    <location>
        <begin position="299"/>
        <end position="317"/>
    </location>
</feature>
<keyword evidence="3" id="KW-0732">Signal</keyword>
<feature type="region of interest" description="Disordered" evidence="1">
    <location>
        <begin position="98"/>
        <end position="319"/>
    </location>
</feature>
<feature type="region of interest" description="Disordered" evidence="1">
    <location>
        <begin position="543"/>
        <end position="576"/>
    </location>
</feature>
<feature type="compositionally biased region" description="Low complexity" evidence="1">
    <location>
        <begin position="610"/>
        <end position="629"/>
    </location>
</feature>
<comment type="caution">
    <text evidence="5">The sequence shown here is derived from an EMBL/GenBank/DDBJ whole genome shotgun (WGS) entry which is preliminary data.</text>
</comment>